<dbReference type="Proteomes" id="UP000070263">
    <property type="component" value="Unassembled WGS sequence"/>
</dbReference>
<dbReference type="GO" id="GO:0046872">
    <property type="term" value="F:metal ion binding"/>
    <property type="evidence" value="ECO:0007669"/>
    <property type="project" value="UniProtKB-KW"/>
</dbReference>
<dbReference type="PANTHER" id="PTHR36923:SF3">
    <property type="entry name" value="FERREDOXIN"/>
    <property type="match status" value="1"/>
</dbReference>
<dbReference type="Pfam" id="PF13459">
    <property type="entry name" value="Fer4_15"/>
    <property type="match status" value="1"/>
</dbReference>
<keyword evidence="4" id="KW-0408">Iron</keyword>
<evidence type="ECO:0000256" key="2">
    <source>
        <dbReference type="ARBA" id="ARBA00022723"/>
    </source>
</evidence>
<dbReference type="InterPro" id="IPR051269">
    <property type="entry name" value="Fe-S_cluster_ET"/>
</dbReference>
<proteinExistence type="predicted"/>
<keyword evidence="5" id="KW-0411">Iron-sulfur</keyword>
<keyword evidence="8" id="KW-1185">Reference proteome</keyword>
<evidence type="ECO:0000313" key="8">
    <source>
        <dbReference type="Proteomes" id="UP000070263"/>
    </source>
</evidence>
<dbReference type="PANTHER" id="PTHR36923">
    <property type="entry name" value="FERREDOXIN"/>
    <property type="match status" value="1"/>
</dbReference>
<keyword evidence="2" id="KW-0479">Metal-binding</keyword>
<evidence type="ECO:0000256" key="1">
    <source>
        <dbReference type="ARBA" id="ARBA00022448"/>
    </source>
</evidence>
<dbReference type="Gene3D" id="3.30.70.20">
    <property type="match status" value="1"/>
</dbReference>
<evidence type="ECO:0000256" key="5">
    <source>
        <dbReference type="ARBA" id="ARBA00023014"/>
    </source>
</evidence>
<reference evidence="7 8" key="1">
    <citation type="journal article" date="2016" name="Sci. Rep.">
        <title>Metabolic traits of an uncultured archaeal lineage -MSBL1- from brine pools of the Red Sea.</title>
        <authorList>
            <person name="Mwirichia R."/>
            <person name="Alam I."/>
            <person name="Rashid M."/>
            <person name="Vinu M."/>
            <person name="Ba-Alawi W."/>
            <person name="Anthony Kamau A."/>
            <person name="Kamanda Ngugi D."/>
            <person name="Goker M."/>
            <person name="Klenk H.P."/>
            <person name="Bajic V."/>
            <person name="Stingl U."/>
        </authorList>
    </citation>
    <scope>NUCLEOTIDE SEQUENCE [LARGE SCALE GENOMIC DNA]</scope>
    <source>
        <strain evidence="7">SCGC-AAA382A20</strain>
    </source>
</reference>
<evidence type="ECO:0000259" key="6">
    <source>
        <dbReference type="PROSITE" id="PS51379"/>
    </source>
</evidence>
<evidence type="ECO:0000313" key="7">
    <source>
        <dbReference type="EMBL" id="KXB06887.1"/>
    </source>
</evidence>
<dbReference type="GO" id="GO:0051536">
    <property type="term" value="F:iron-sulfur cluster binding"/>
    <property type="evidence" value="ECO:0007669"/>
    <property type="project" value="UniProtKB-KW"/>
</dbReference>
<dbReference type="EMBL" id="LHYE01000025">
    <property type="protein sequence ID" value="KXB06887.1"/>
    <property type="molecule type" value="Genomic_DNA"/>
</dbReference>
<organism evidence="7 8">
    <name type="scientific">candidate division MSBL1 archaeon SCGC-AAA382A20</name>
    <dbReference type="NCBI Taxonomy" id="1698280"/>
    <lineage>
        <taxon>Archaea</taxon>
        <taxon>Methanobacteriati</taxon>
        <taxon>Methanobacteriota</taxon>
        <taxon>candidate division MSBL1</taxon>
    </lineage>
</organism>
<dbReference type="SUPFAM" id="SSF54862">
    <property type="entry name" value="4Fe-4S ferredoxins"/>
    <property type="match status" value="1"/>
</dbReference>
<feature type="domain" description="4Fe-4S ferredoxin-type" evidence="6">
    <location>
        <begin position="2"/>
        <end position="30"/>
    </location>
</feature>
<keyword evidence="3" id="KW-0249">Electron transport</keyword>
<accession>A0A133VKD5</accession>
<keyword evidence="1" id="KW-0813">Transport</keyword>
<sequence length="70" mass="7662">MPKVEINQDYCSGSGNCMAVCSEVFEVVNGLSQIVEEYRGDDITEGTVPEDMECVYKAEKSCPFGSITVE</sequence>
<dbReference type="AlphaFoldDB" id="A0A133VKD5"/>
<gene>
    <name evidence="7" type="ORF">AKJ51_02600</name>
</gene>
<comment type="caution">
    <text evidence="7">The sequence shown here is derived from an EMBL/GenBank/DDBJ whole genome shotgun (WGS) entry which is preliminary data.</text>
</comment>
<name>A0A133VKD5_9EURY</name>
<dbReference type="InterPro" id="IPR017896">
    <property type="entry name" value="4Fe4S_Fe-S-bd"/>
</dbReference>
<dbReference type="PROSITE" id="PS51379">
    <property type="entry name" value="4FE4S_FER_2"/>
    <property type="match status" value="1"/>
</dbReference>
<evidence type="ECO:0000256" key="4">
    <source>
        <dbReference type="ARBA" id="ARBA00023004"/>
    </source>
</evidence>
<evidence type="ECO:0000256" key="3">
    <source>
        <dbReference type="ARBA" id="ARBA00022982"/>
    </source>
</evidence>
<protein>
    <recommendedName>
        <fullName evidence="6">4Fe-4S ferredoxin-type domain-containing protein</fullName>
    </recommendedName>
</protein>